<dbReference type="PANTHER" id="PTHR30435:SF19">
    <property type="entry name" value="FLAGELLAR BASAL-BODY ROD PROTEIN FLGG"/>
    <property type="match status" value="1"/>
</dbReference>
<dbReference type="Pfam" id="PF22692">
    <property type="entry name" value="LlgE_F_G_D1"/>
    <property type="match status" value="1"/>
</dbReference>
<keyword evidence="7" id="KW-1185">Reference proteome</keyword>
<feature type="domain" description="Flagellar hook protein FlgE/F/G-like D1" evidence="5">
    <location>
        <begin position="89"/>
        <end position="138"/>
    </location>
</feature>
<dbReference type="InterPro" id="IPR037925">
    <property type="entry name" value="FlgE/F/G-like"/>
</dbReference>
<sequence>MERGLFIAASGMVSEMARQDQIANDLANAATPGYKADRSAQHAFGELLVTDRPTQLVVGSVNMSTRVDRQETDLSSQPVRETGEPLDMAIVGEGFFAIQTPDGVRYTRNGSFTLAANGTLVDQLGNQVLNRNGGPITANPDGSVNADTVGVSLVPDARKAGDGYFTGNETGQAPEPPRTGALEASSVDAARTMVDMLASLRAFEAGQKAITTIDSSLERLNQVSTPR</sequence>
<keyword evidence="6" id="KW-0966">Cell projection</keyword>
<proteinExistence type="inferred from homology"/>
<evidence type="ECO:0000313" key="6">
    <source>
        <dbReference type="EMBL" id="UUY04716.1"/>
    </source>
</evidence>
<comment type="subcellular location">
    <subcellularLocation>
        <location evidence="2">Bacterial flagellum basal body</location>
    </subcellularLocation>
</comment>
<gene>
    <name evidence="6" type="ORF">LRS13_04075</name>
</gene>
<reference evidence="7" key="1">
    <citation type="submission" date="2021-11" db="EMBL/GenBank/DDBJ databases">
        <title>Cultivation dependent microbiological survey of springs from the worlds oldest radium mine currently devoted to the extraction of radon-saturated water.</title>
        <authorList>
            <person name="Kapinusova G."/>
            <person name="Smrhova T."/>
            <person name="Strejcek M."/>
            <person name="Suman J."/>
            <person name="Jani K."/>
            <person name="Pajer P."/>
            <person name="Uhlik O."/>
        </authorList>
    </citation>
    <scope>NUCLEOTIDE SEQUENCE [LARGE SCALE GENOMIC DNA]</scope>
    <source>
        <strain evidence="7">J379</strain>
    </source>
</reference>
<keyword evidence="6" id="KW-0282">Flagellum</keyword>
<feature type="region of interest" description="Disordered" evidence="3">
    <location>
        <begin position="160"/>
        <end position="180"/>
    </location>
</feature>
<dbReference type="InterPro" id="IPR010930">
    <property type="entry name" value="Flg_bb/hook_C_dom"/>
</dbReference>
<dbReference type="SUPFAM" id="SSF117143">
    <property type="entry name" value="Flagellar hook protein flgE"/>
    <property type="match status" value="1"/>
</dbReference>
<dbReference type="Pfam" id="PF06429">
    <property type="entry name" value="Flg_bbr_C"/>
    <property type="match status" value="1"/>
</dbReference>
<accession>A0ABY5PJ77</accession>
<evidence type="ECO:0000313" key="7">
    <source>
        <dbReference type="Proteomes" id="UP001058860"/>
    </source>
</evidence>
<keyword evidence="2" id="KW-0975">Bacterial flagellum</keyword>
<dbReference type="Proteomes" id="UP001058860">
    <property type="component" value="Chromosome"/>
</dbReference>
<dbReference type="InterPro" id="IPR053967">
    <property type="entry name" value="LlgE_F_G-like_D1"/>
</dbReference>
<organism evidence="6 7">
    <name type="scientific">Svornostia abyssi</name>
    <dbReference type="NCBI Taxonomy" id="2898438"/>
    <lineage>
        <taxon>Bacteria</taxon>
        <taxon>Bacillati</taxon>
        <taxon>Actinomycetota</taxon>
        <taxon>Thermoleophilia</taxon>
        <taxon>Solirubrobacterales</taxon>
        <taxon>Baekduiaceae</taxon>
        <taxon>Svornostia</taxon>
    </lineage>
</organism>
<dbReference type="PANTHER" id="PTHR30435">
    <property type="entry name" value="FLAGELLAR PROTEIN"/>
    <property type="match status" value="1"/>
</dbReference>
<evidence type="ECO:0000259" key="5">
    <source>
        <dbReference type="Pfam" id="PF22692"/>
    </source>
</evidence>
<evidence type="ECO:0000256" key="1">
    <source>
        <dbReference type="ARBA" id="ARBA00009677"/>
    </source>
</evidence>
<feature type="domain" description="Flagellar basal-body/hook protein C-terminal" evidence="4">
    <location>
        <begin position="179"/>
        <end position="222"/>
    </location>
</feature>
<name>A0ABY5PJ77_9ACTN</name>
<dbReference type="InterPro" id="IPR020013">
    <property type="entry name" value="Flagellar_FlgE/F/G"/>
</dbReference>
<evidence type="ECO:0000256" key="3">
    <source>
        <dbReference type="SAM" id="MobiDB-lite"/>
    </source>
</evidence>
<protein>
    <submittedName>
        <fullName evidence="6">Flagellar hook-basal body protein</fullName>
    </submittedName>
</protein>
<evidence type="ECO:0000259" key="4">
    <source>
        <dbReference type="Pfam" id="PF06429"/>
    </source>
</evidence>
<dbReference type="NCBIfam" id="TIGR03506">
    <property type="entry name" value="FlgEFG_subfam"/>
    <property type="match status" value="1"/>
</dbReference>
<evidence type="ECO:0000256" key="2">
    <source>
        <dbReference type="RuleBase" id="RU362116"/>
    </source>
</evidence>
<keyword evidence="6" id="KW-0969">Cilium</keyword>
<dbReference type="EMBL" id="CP088295">
    <property type="protein sequence ID" value="UUY04716.1"/>
    <property type="molecule type" value="Genomic_DNA"/>
</dbReference>
<comment type="similarity">
    <text evidence="1 2">Belongs to the flagella basal body rod proteins family.</text>
</comment>
<dbReference type="RefSeq" id="WP_353865194.1">
    <property type="nucleotide sequence ID" value="NZ_CP088295.1"/>
</dbReference>